<dbReference type="Proteomes" id="UP000383122">
    <property type="component" value="Unassembled WGS sequence"/>
</dbReference>
<evidence type="ECO:0000313" key="7">
    <source>
        <dbReference type="EMBL" id="VVE66766.1"/>
    </source>
</evidence>
<name>A0A5E5A0H2_9BURK</name>
<evidence type="ECO:0000259" key="6">
    <source>
        <dbReference type="PROSITE" id="PS50850"/>
    </source>
</evidence>
<dbReference type="PANTHER" id="PTHR42718">
    <property type="entry name" value="MAJOR FACILITATOR SUPERFAMILY MULTIDRUG TRANSPORTER MFSC"/>
    <property type="match status" value="1"/>
</dbReference>
<feature type="transmembrane region" description="Helical" evidence="5">
    <location>
        <begin position="23"/>
        <end position="43"/>
    </location>
</feature>
<sequence>MSIEAGRVKQPDALEAPGDPNRWVALPVLLTGAFLPILDFNVVNLALPEISRDLGATASDTQFVISAYAATYAVFLITGGRLGDWLGRKRMFMSGVAGFTLASVLCGVAGSPEVLIAGRILQGLTATVMAPQVLASIRVLFPAAEQGTALGLYGAVFGLANIAGQILGGVLVTTHPLGLAWQAIFLVNVPIGVAAFLGGLRFLGESRADHAQRLDIGGVIRLSAALGLLVYPLIEGRSVGWPVWTLAMLASSPLALLSFVRYEHRLARRGGAPLVDLNLFRQPGLAVGIAMALLYYMLSSFYLMFSIYLQSGLKLTPLDAGMRTLPFAIGYFGASFVAARFMRWLGSRALTLGFGVQVLGFGSVIWAVGDARLPLVEWGLFVAGLGYGLVMPSVIKAVIGGVEPRHAGLASGVVISTFQIGAALGVAIIGGVFYSALGTGHDVAAYTHAFVLALTCNVALLIVGGLLSTRLPR</sequence>
<feature type="transmembrane region" description="Helical" evidence="5">
    <location>
        <begin position="325"/>
        <end position="342"/>
    </location>
</feature>
<dbReference type="GO" id="GO:0016020">
    <property type="term" value="C:membrane"/>
    <property type="evidence" value="ECO:0007669"/>
    <property type="project" value="UniProtKB-SubCell"/>
</dbReference>
<evidence type="ECO:0000256" key="5">
    <source>
        <dbReference type="SAM" id="Phobius"/>
    </source>
</evidence>
<proteinExistence type="predicted"/>
<dbReference type="EMBL" id="CABPSP010000006">
    <property type="protein sequence ID" value="VVE66766.1"/>
    <property type="molecule type" value="Genomic_DNA"/>
</dbReference>
<organism evidence="7 8">
    <name type="scientific">Pandoraea anapnoica</name>
    <dbReference type="NCBI Taxonomy" id="2508301"/>
    <lineage>
        <taxon>Bacteria</taxon>
        <taxon>Pseudomonadati</taxon>
        <taxon>Pseudomonadota</taxon>
        <taxon>Betaproteobacteria</taxon>
        <taxon>Burkholderiales</taxon>
        <taxon>Burkholderiaceae</taxon>
        <taxon>Pandoraea</taxon>
    </lineage>
</organism>
<comment type="subcellular location">
    <subcellularLocation>
        <location evidence="1">Membrane</location>
        <topology evidence="1">Multi-pass membrane protein</topology>
    </subcellularLocation>
</comment>
<feature type="transmembrane region" description="Helical" evidence="5">
    <location>
        <begin position="92"/>
        <end position="110"/>
    </location>
</feature>
<feature type="transmembrane region" description="Helical" evidence="5">
    <location>
        <begin position="63"/>
        <end position="80"/>
    </location>
</feature>
<feature type="transmembrane region" description="Helical" evidence="5">
    <location>
        <begin position="240"/>
        <end position="262"/>
    </location>
</feature>
<dbReference type="RefSeq" id="WP_150738358.1">
    <property type="nucleotide sequence ID" value="NZ_CABPSP010000006.1"/>
</dbReference>
<dbReference type="PANTHER" id="PTHR42718:SF39">
    <property type="entry name" value="ACTINORHODIN TRANSPORTER-RELATED"/>
    <property type="match status" value="1"/>
</dbReference>
<feature type="transmembrane region" description="Helical" evidence="5">
    <location>
        <begin position="216"/>
        <end position="234"/>
    </location>
</feature>
<dbReference type="InterPro" id="IPR036259">
    <property type="entry name" value="MFS_trans_sf"/>
</dbReference>
<feature type="transmembrane region" description="Helical" evidence="5">
    <location>
        <begin position="349"/>
        <end position="369"/>
    </location>
</feature>
<dbReference type="Gene3D" id="1.20.1720.10">
    <property type="entry name" value="Multidrug resistance protein D"/>
    <property type="match status" value="1"/>
</dbReference>
<dbReference type="Gene3D" id="1.20.1250.20">
    <property type="entry name" value="MFS general substrate transporter like domains"/>
    <property type="match status" value="1"/>
</dbReference>
<feature type="transmembrane region" description="Helical" evidence="5">
    <location>
        <begin position="283"/>
        <end position="305"/>
    </location>
</feature>
<dbReference type="InterPro" id="IPR011701">
    <property type="entry name" value="MFS"/>
</dbReference>
<feature type="transmembrane region" description="Helical" evidence="5">
    <location>
        <begin position="407"/>
        <end position="437"/>
    </location>
</feature>
<evidence type="ECO:0000256" key="1">
    <source>
        <dbReference type="ARBA" id="ARBA00004141"/>
    </source>
</evidence>
<keyword evidence="3 5" id="KW-1133">Transmembrane helix</keyword>
<dbReference type="SUPFAM" id="SSF103473">
    <property type="entry name" value="MFS general substrate transporter"/>
    <property type="match status" value="1"/>
</dbReference>
<gene>
    <name evidence="7" type="ORF">PAN31117_02380</name>
</gene>
<dbReference type="InterPro" id="IPR020846">
    <property type="entry name" value="MFS_dom"/>
</dbReference>
<feature type="transmembrane region" description="Helical" evidence="5">
    <location>
        <begin position="152"/>
        <end position="173"/>
    </location>
</feature>
<keyword evidence="2 5" id="KW-0812">Transmembrane</keyword>
<evidence type="ECO:0000256" key="2">
    <source>
        <dbReference type="ARBA" id="ARBA00022692"/>
    </source>
</evidence>
<feature type="transmembrane region" description="Helical" evidence="5">
    <location>
        <begin position="375"/>
        <end position="395"/>
    </location>
</feature>
<evidence type="ECO:0000256" key="4">
    <source>
        <dbReference type="ARBA" id="ARBA00023136"/>
    </source>
</evidence>
<feature type="transmembrane region" description="Helical" evidence="5">
    <location>
        <begin position="116"/>
        <end position="140"/>
    </location>
</feature>
<protein>
    <submittedName>
        <fullName evidence="7">MFS transporter</fullName>
    </submittedName>
</protein>
<dbReference type="OrthoDB" id="9807274at2"/>
<feature type="transmembrane region" description="Helical" evidence="5">
    <location>
        <begin position="179"/>
        <end position="204"/>
    </location>
</feature>
<keyword evidence="4 5" id="KW-0472">Membrane</keyword>
<dbReference type="PRINTS" id="PR01036">
    <property type="entry name" value="TCRTETB"/>
</dbReference>
<keyword evidence="8" id="KW-1185">Reference proteome</keyword>
<feature type="domain" description="Major facilitator superfamily (MFS) profile" evidence="6">
    <location>
        <begin position="25"/>
        <end position="472"/>
    </location>
</feature>
<evidence type="ECO:0000256" key="3">
    <source>
        <dbReference type="ARBA" id="ARBA00022989"/>
    </source>
</evidence>
<dbReference type="AlphaFoldDB" id="A0A5E5A0H2"/>
<feature type="transmembrane region" description="Helical" evidence="5">
    <location>
        <begin position="443"/>
        <end position="467"/>
    </location>
</feature>
<dbReference type="Pfam" id="PF07690">
    <property type="entry name" value="MFS_1"/>
    <property type="match status" value="1"/>
</dbReference>
<dbReference type="PROSITE" id="PS50850">
    <property type="entry name" value="MFS"/>
    <property type="match status" value="1"/>
</dbReference>
<reference evidence="7 8" key="1">
    <citation type="submission" date="2019-08" db="EMBL/GenBank/DDBJ databases">
        <authorList>
            <person name="Peeters C."/>
        </authorList>
    </citation>
    <scope>NUCLEOTIDE SEQUENCE [LARGE SCALE GENOMIC DNA]</scope>
    <source>
        <strain evidence="7 8">LMG 31117</strain>
    </source>
</reference>
<dbReference type="GO" id="GO:0022857">
    <property type="term" value="F:transmembrane transporter activity"/>
    <property type="evidence" value="ECO:0007669"/>
    <property type="project" value="InterPro"/>
</dbReference>
<accession>A0A5E5A0H2</accession>
<evidence type="ECO:0000313" key="8">
    <source>
        <dbReference type="Proteomes" id="UP000383122"/>
    </source>
</evidence>
<dbReference type="CDD" id="cd17321">
    <property type="entry name" value="MFS_MMR_MDR_like"/>
    <property type="match status" value="1"/>
</dbReference>